<evidence type="ECO:0000313" key="4">
    <source>
        <dbReference type="Proteomes" id="UP000008635"/>
    </source>
</evidence>
<dbReference type="Proteomes" id="UP000008635">
    <property type="component" value="Chromosome"/>
</dbReference>
<dbReference type="GO" id="GO:0016020">
    <property type="term" value="C:membrane"/>
    <property type="evidence" value="ECO:0007669"/>
    <property type="project" value="InterPro"/>
</dbReference>
<dbReference type="eggNOG" id="COG0697">
    <property type="taxonomic scope" value="Bacteria"/>
</dbReference>
<accession>E8UAS0</accession>
<proteinExistence type="predicted"/>
<feature type="domain" description="EamA" evidence="2">
    <location>
        <begin position="5"/>
        <end position="133"/>
    </location>
</feature>
<gene>
    <name evidence="3" type="ordered locus">Deima_2524</name>
</gene>
<dbReference type="Gene3D" id="1.10.3730.20">
    <property type="match status" value="1"/>
</dbReference>
<keyword evidence="1" id="KW-0472">Membrane</keyword>
<dbReference type="RefSeq" id="WP_013557664.1">
    <property type="nucleotide sequence ID" value="NC_014958.1"/>
</dbReference>
<evidence type="ECO:0000313" key="3">
    <source>
        <dbReference type="EMBL" id="ADV68159.1"/>
    </source>
</evidence>
<evidence type="ECO:0000256" key="1">
    <source>
        <dbReference type="SAM" id="Phobius"/>
    </source>
</evidence>
<feature type="transmembrane region" description="Helical" evidence="1">
    <location>
        <begin position="114"/>
        <end position="132"/>
    </location>
</feature>
<name>E8UAS0_DEIML</name>
<dbReference type="InterPro" id="IPR037185">
    <property type="entry name" value="EmrE-like"/>
</dbReference>
<dbReference type="AlphaFoldDB" id="E8UAS0"/>
<feature type="transmembrane region" description="Helical" evidence="1">
    <location>
        <begin position="144"/>
        <end position="162"/>
    </location>
</feature>
<feature type="transmembrane region" description="Helical" evidence="1">
    <location>
        <begin position="33"/>
        <end position="51"/>
    </location>
</feature>
<feature type="transmembrane region" description="Helical" evidence="1">
    <location>
        <begin position="224"/>
        <end position="246"/>
    </location>
</feature>
<feature type="transmembrane region" description="Helical" evidence="1">
    <location>
        <begin position="63"/>
        <end position="83"/>
    </location>
</feature>
<reference evidence="3 4" key="1">
    <citation type="journal article" date="2011" name="Stand. Genomic Sci.">
        <title>Complete genome sequence of Deinococcus maricopensis type strain (LB-34).</title>
        <authorList>
            <person name="Pukall R."/>
            <person name="Zeytun A."/>
            <person name="Lucas S."/>
            <person name="Lapidus A."/>
            <person name="Hammon N."/>
            <person name="Deshpande S."/>
            <person name="Nolan M."/>
            <person name="Cheng J.F."/>
            <person name="Pitluck S."/>
            <person name="Liolios K."/>
            <person name="Pagani I."/>
            <person name="Mikhailova N."/>
            <person name="Ivanova N."/>
            <person name="Mavromatis K."/>
            <person name="Pati A."/>
            <person name="Tapia R."/>
            <person name="Han C."/>
            <person name="Goodwin L."/>
            <person name="Chen A."/>
            <person name="Palaniappan K."/>
            <person name="Land M."/>
            <person name="Hauser L."/>
            <person name="Chang Y.J."/>
            <person name="Jeffries C.D."/>
            <person name="Brambilla E.M."/>
            <person name="Rohde M."/>
            <person name="Goker M."/>
            <person name="Detter J.C."/>
            <person name="Woyke T."/>
            <person name="Bristow J."/>
            <person name="Eisen J.A."/>
            <person name="Markowitz V."/>
            <person name="Hugenholtz P."/>
            <person name="Kyrpides N.C."/>
            <person name="Klenk H.P."/>
        </authorList>
    </citation>
    <scope>NUCLEOTIDE SEQUENCE [LARGE SCALE GENOMIC DNA]</scope>
    <source>
        <strain evidence="4">DSM 21211 / LMG 22137 / NRRL B-23946 / LB-34</strain>
    </source>
</reference>
<protein>
    <recommendedName>
        <fullName evidence="2">EamA domain-containing protein</fullName>
    </recommendedName>
</protein>
<evidence type="ECO:0000259" key="2">
    <source>
        <dbReference type="Pfam" id="PF00892"/>
    </source>
</evidence>
<dbReference type="EMBL" id="CP002454">
    <property type="protein sequence ID" value="ADV68159.1"/>
    <property type="molecule type" value="Genomic_DNA"/>
</dbReference>
<dbReference type="STRING" id="709986.Deima_2524"/>
<dbReference type="PANTHER" id="PTHR22911">
    <property type="entry name" value="ACYL-MALONYL CONDENSING ENZYME-RELATED"/>
    <property type="match status" value="1"/>
</dbReference>
<organism evidence="3 4">
    <name type="scientific">Deinococcus maricopensis (strain DSM 21211 / LMG 22137 / NRRL B-23946 / LB-34)</name>
    <dbReference type="NCBI Taxonomy" id="709986"/>
    <lineage>
        <taxon>Bacteria</taxon>
        <taxon>Thermotogati</taxon>
        <taxon>Deinococcota</taxon>
        <taxon>Deinococci</taxon>
        <taxon>Deinococcales</taxon>
        <taxon>Deinococcaceae</taxon>
        <taxon>Deinococcus</taxon>
    </lineage>
</organism>
<dbReference type="SUPFAM" id="SSF103481">
    <property type="entry name" value="Multidrug resistance efflux transporter EmrE"/>
    <property type="match status" value="2"/>
</dbReference>
<dbReference type="OrthoDB" id="68076at2"/>
<dbReference type="Pfam" id="PF00892">
    <property type="entry name" value="EamA"/>
    <property type="match status" value="2"/>
</dbReference>
<feature type="transmembrane region" description="Helical" evidence="1">
    <location>
        <begin position="90"/>
        <end position="108"/>
    </location>
</feature>
<keyword evidence="1" id="KW-1133">Transmembrane helix</keyword>
<reference evidence="4" key="2">
    <citation type="submission" date="2011-01" db="EMBL/GenBank/DDBJ databases">
        <title>The complete genome of Deinococcus maricopensis DSM 21211.</title>
        <authorList>
            <consortium name="US DOE Joint Genome Institute (JGI-PGF)"/>
            <person name="Lucas S."/>
            <person name="Copeland A."/>
            <person name="Lapidus A."/>
            <person name="Goodwin L."/>
            <person name="Pitluck S."/>
            <person name="Kyrpides N."/>
            <person name="Mavromatis K."/>
            <person name="Pagani I."/>
            <person name="Ivanova N."/>
            <person name="Ovchinnikova G."/>
            <person name="Zeytun A."/>
            <person name="Detter J.C."/>
            <person name="Han C."/>
            <person name="Land M."/>
            <person name="Hauser L."/>
            <person name="Markowitz V."/>
            <person name="Cheng J.-F."/>
            <person name="Hugenholtz P."/>
            <person name="Woyke T."/>
            <person name="Wu D."/>
            <person name="Pukall R."/>
            <person name="Gehrich-Schroeter G."/>
            <person name="Brambilla E."/>
            <person name="Klenk H.-P."/>
            <person name="Eisen J.A."/>
        </authorList>
    </citation>
    <scope>NUCLEOTIDE SEQUENCE [LARGE SCALE GENOMIC DNA]</scope>
    <source>
        <strain evidence="4">DSM 21211 / LMG 22137 / NRRL B-23946 / LB-34</strain>
    </source>
</reference>
<keyword evidence="4" id="KW-1185">Reference proteome</keyword>
<dbReference type="HOGENOM" id="CLU_082109_0_0_0"/>
<dbReference type="KEGG" id="dmr:Deima_2524"/>
<dbReference type="InterPro" id="IPR000620">
    <property type="entry name" value="EamA_dom"/>
</dbReference>
<feature type="domain" description="EamA" evidence="2">
    <location>
        <begin position="143"/>
        <end position="269"/>
    </location>
</feature>
<sequence>MGAAGFGLASALTYGVGDFLGGLASRHDSPTRVVALTHPVAILAFTLLAALTGEALPPARDLAWGLAAGLVGLVAVLAFYRALALGPMGTVSVTAGALSALVPVVVGVASGEVLTPLAAGGALLILAGTGLLSATPGTGGRGGVLLGVLAGLGFGLFFVMLAQAKGGVYWPLAAARLASSAVIVPLVTLREGLRPQRPALVLAALPGDALGNFFYLLSAQAGKLSIAGLLTSLYPAFTTLLAVVVLREHLRPTQWAGVALAFAGALLVTR</sequence>
<keyword evidence="1" id="KW-0812">Transmembrane</keyword>